<dbReference type="NCBIfam" id="TIGR02862">
    <property type="entry name" value="spore_BofA"/>
    <property type="match status" value="1"/>
</dbReference>
<keyword evidence="1" id="KW-0812">Transmembrane</keyword>
<evidence type="ECO:0000313" key="3">
    <source>
        <dbReference type="Proteomes" id="UP000070427"/>
    </source>
</evidence>
<feature type="transmembrane region" description="Helical" evidence="1">
    <location>
        <begin position="66"/>
        <end position="85"/>
    </location>
</feature>
<name>A0A140L813_9FIRM</name>
<dbReference type="AlphaFoldDB" id="A0A140L813"/>
<feature type="transmembrane region" description="Helical" evidence="1">
    <location>
        <begin position="36"/>
        <end position="54"/>
    </location>
</feature>
<keyword evidence="1" id="KW-0472">Membrane</keyword>
<dbReference type="Proteomes" id="UP000070427">
    <property type="component" value="Unassembled WGS sequence"/>
</dbReference>
<dbReference type="InParanoid" id="A0A140L813"/>
<gene>
    <name evidence="2" type="ORF">AN618_14620</name>
</gene>
<organism evidence="2 3">
    <name type="scientific">Fervidicola ferrireducens</name>
    <dbReference type="NCBI Taxonomy" id="520764"/>
    <lineage>
        <taxon>Bacteria</taxon>
        <taxon>Bacillati</taxon>
        <taxon>Bacillota</taxon>
        <taxon>Clostridia</taxon>
        <taxon>Thermosediminibacterales</taxon>
        <taxon>Thermosediminibacteraceae</taxon>
        <taxon>Fervidicola</taxon>
    </lineage>
</organism>
<accession>A0A140L813</accession>
<dbReference type="Pfam" id="PF07441">
    <property type="entry name" value="BofA"/>
    <property type="match status" value="1"/>
</dbReference>
<comment type="caution">
    <text evidence="2">The sequence shown here is derived from an EMBL/GenBank/DDBJ whole genome shotgun (WGS) entry which is preliminary data.</text>
</comment>
<protein>
    <recommendedName>
        <fullName evidence="4">Sigma-K factor-processing regulatory protein BofA</fullName>
    </recommendedName>
</protein>
<dbReference type="InterPro" id="IPR010001">
    <property type="entry name" value="BofA"/>
</dbReference>
<dbReference type="EMBL" id="LOED01000017">
    <property type="protein sequence ID" value="KXG76688.1"/>
    <property type="molecule type" value="Genomic_DNA"/>
</dbReference>
<feature type="transmembrane region" description="Helical" evidence="1">
    <location>
        <begin position="6"/>
        <end position="27"/>
    </location>
</feature>
<dbReference type="FunCoup" id="A0A140L813">
    <property type="interactions" value="40"/>
</dbReference>
<dbReference type="STRING" id="520764.AN618_14620"/>
<sequence>MNQIDIGAILAYAFGLLMLYAIGRMLLGPIRLVLRLIYNAVVGGLILVLLNFIGNYVGLHIALNPVNALVVGFLGVPGVLLLIALKSLL</sequence>
<evidence type="ECO:0000313" key="2">
    <source>
        <dbReference type="EMBL" id="KXG76688.1"/>
    </source>
</evidence>
<evidence type="ECO:0008006" key="4">
    <source>
        <dbReference type="Google" id="ProtNLM"/>
    </source>
</evidence>
<proteinExistence type="predicted"/>
<evidence type="ECO:0000256" key="1">
    <source>
        <dbReference type="SAM" id="Phobius"/>
    </source>
</evidence>
<keyword evidence="3" id="KW-1185">Reference proteome</keyword>
<reference evidence="2 3" key="1">
    <citation type="submission" date="2015-12" db="EMBL/GenBank/DDBJ databases">
        <title>Draft genome sequnece of Fervidicola ferrireducens strain Y170.</title>
        <authorList>
            <person name="Patel B.K."/>
        </authorList>
    </citation>
    <scope>NUCLEOTIDE SEQUENCE [LARGE SCALE GENOMIC DNA]</scope>
    <source>
        <strain evidence="2 3">Y170</strain>
    </source>
</reference>
<keyword evidence="1" id="KW-1133">Transmembrane helix</keyword>